<evidence type="ECO:0000313" key="2">
    <source>
        <dbReference type="Proteomes" id="UP000769157"/>
    </source>
</evidence>
<organism evidence="1 2">
    <name type="scientific">Ogataea philodendri</name>
    <dbReference type="NCBI Taxonomy" id="1378263"/>
    <lineage>
        <taxon>Eukaryota</taxon>
        <taxon>Fungi</taxon>
        <taxon>Dikarya</taxon>
        <taxon>Ascomycota</taxon>
        <taxon>Saccharomycotina</taxon>
        <taxon>Pichiomycetes</taxon>
        <taxon>Pichiales</taxon>
        <taxon>Pichiaceae</taxon>
        <taxon>Ogataea</taxon>
    </lineage>
</organism>
<sequence length="379" mass="42874">MQIPPPLISHTSYLFIYPFIMLQVKYPSLLNANNFITLAAYESKFVELERAVPITPQNLTLLVGNLLGDQSDKVPSPLFDSSSYSSPLQKYLTIASYCKLIVLSPQLSSFELSLQDVFQIWELRINLLLMASNQRLPHSSSLIPPIPNAQFLRNETNLFLKELVRLDDKKAAEGLPKELSWHFKLLIHRIKYGPSLVLVNQLYNDLFQLRSETPKDTHIENKARIMFYNICAIMITRNELLTTFNLLTQTLAQDLHTPHSASLTAIVGCVLAFKETGSVSPDSLYFEEIATAYQKADRQLFDRIDKLTASPENEHPTASLDGLVGLVVANKITPRMLCTLIAELELEQLPPTENTPYGHCLDLAHQQWPSNVYSLYALE</sequence>
<proteinExistence type="predicted"/>
<dbReference type="Proteomes" id="UP000769157">
    <property type="component" value="Unassembled WGS sequence"/>
</dbReference>
<name>A0A9P8NYS5_9ASCO</name>
<reference evidence="1" key="2">
    <citation type="submission" date="2021-01" db="EMBL/GenBank/DDBJ databases">
        <authorList>
            <person name="Schikora-Tamarit M.A."/>
        </authorList>
    </citation>
    <scope>NUCLEOTIDE SEQUENCE</scope>
    <source>
        <strain evidence="1">CBS6075</strain>
    </source>
</reference>
<dbReference type="AlphaFoldDB" id="A0A9P8NYS5"/>
<gene>
    <name evidence="1" type="ORF">OGAPHI_006542</name>
</gene>
<dbReference type="GeneID" id="70238506"/>
<accession>A0A9P8NYS5</accession>
<comment type="caution">
    <text evidence="1">The sequence shown here is derived from an EMBL/GenBank/DDBJ whole genome shotgun (WGS) entry which is preliminary data.</text>
</comment>
<dbReference type="OrthoDB" id="3986620at2759"/>
<dbReference type="EMBL" id="JAEUBE010000439">
    <property type="protein sequence ID" value="KAH3661692.1"/>
    <property type="molecule type" value="Genomic_DNA"/>
</dbReference>
<keyword evidence="2" id="KW-1185">Reference proteome</keyword>
<reference evidence="1" key="1">
    <citation type="journal article" date="2021" name="Open Biol.">
        <title>Shared evolutionary footprints suggest mitochondrial oxidative damage underlies multiple complex I losses in fungi.</title>
        <authorList>
            <person name="Schikora-Tamarit M.A."/>
            <person name="Marcet-Houben M."/>
            <person name="Nosek J."/>
            <person name="Gabaldon T."/>
        </authorList>
    </citation>
    <scope>NUCLEOTIDE SEQUENCE</scope>
    <source>
        <strain evidence="1">CBS6075</strain>
    </source>
</reference>
<protein>
    <submittedName>
        <fullName evidence="1">Uncharacterized protein</fullName>
    </submittedName>
</protein>
<dbReference type="RefSeq" id="XP_046058805.1">
    <property type="nucleotide sequence ID" value="XM_046207839.1"/>
</dbReference>
<evidence type="ECO:0000313" key="1">
    <source>
        <dbReference type="EMBL" id="KAH3661692.1"/>
    </source>
</evidence>